<comment type="caution">
    <text evidence="1">The sequence shown here is derived from an EMBL/GenBank/DDBJ whole genome shotgun (WGS) entry which is preliminary data.</text>
</comment>
<protein>
    <recommendedName>
        <fullName evidence="3">Major tail protein</fullName>
    </recommendedName>
</protein>
<name>A0ABU7LBQ4_9NOCA</name>
<proteinExistence type="predicted"/>
<organism evidence="1 2">
    <name type="scientific">Rhodococcus artemisiae</name>
    <dbReference type="NCBI Taxonomy" id="714159"/>
    <lineage>
        <taxon>Bacteria</taxon>
        <taxon>Bacillati</taxon>
        <taxon>Actinomycetota</taxon>
        <taxon>Actinomycetes</taxon>
        <taxon>Mycobacteriales</taxon>
        <taxon>Nocardiaceae</taxon>
        <taxon>Rhodococcus</taxon>
    </lineage>
</organism>
<keyword evidence="2" id="KW-1185">Reference proteome</keyword>
<evidence type="ECO:0000313" key="1">
    <source>
        <dbReference type="EMBL" id="MEE2058973.1"/>
    </source>
</evidence>
<evidence type="ECO:0008006" key="3">
    <source>
        <dbReference type="Google" id="ProtNLM"/>
    </source>
</evidence>
<dbReference type="Proteomes" id="UP001336020">
    <property type="component" value="Unassembled WGS sequence"/>
</dbReference>
<accession>A0ABU7LBQ4</accession>
<evidence type="ECO:0000313" key="2">
    <source>
        <dbReference type="Proteomes" id="UP001336020"/>
    </source>
</evidence>
<dbReference type="RefSeq" id="WP_330134201.1">
    <property type="nucleotide sequence ID" value="NZ_JAUTXY010000006.1"/>
</dbReference>
<dbReference type="EMBL" id="JAUTXY010000006">
    <property type="protein sequence ID" value="MEE2058973.1"/>
    <property type="molecule type" value="Genomic_DNA"/>
</dbReference>
<sequence length="184" mass="20153">MARSPENVNIWQDARVWLSLAAARPTLPLTADEAVTETDFLTGWGEFGILDGEAGFGEERSFDETEHFGWGIGLIKIGTRNFKLNRTLSALEDNDATRAVVWPGSTATKLMMPKPVNAWLGFETTSDLGNVERLFTVLPSRLTVPANNRNESDITRAEITANIFGKPVGGDIEVFDRQASAVTP</sequence>
<gene>
    <name evidence="1" type="ORF">Q7514_15740</name>
</gene>
<reference evidence="1 2" key="1">
    <citation type="submission" date="2023-07" db="EMBL/GenBank/DDBJ databases">
        <authorList>
            <person name="Girao M."/>
            <person name="Carvalho M.F."/>
        </authorList>
    </citation>
    <scope>NUCLEOTIDE SEQUENCE [LARGE SCALE GENOMIC DNA]</scope>
    <source>
        <strain evidence="1 2">YIM65754</strain>
    </source>
</reference>